<name>A0A316I2B3_9GAMM</name>
<evidence type="ECO:0000313" key="9">
    <source>
        <dbReference type="EMBL" id="PWK86780.1"/>
    </source>
</evidence>
<keyword evidence="6" id="KW-0812">Transmembrane</keyword>
<evidence type="ECO:0000256" key="6">
    <source>
        <dbReference type="ARBA" id="ARBA00022692"/>
    </source>
</evidence>
<evidence type="ECO:0000256" key="8">
    <source>
        <dbReference type="ARBA" id="ARBA00023136"/>
    </source>
</evidence>
<evidence type="ECO:0000256" key="7">
    <source>
        <dbReference type="ARBA" id="ARBA00022989"/>
    </source>
</evidence>
<dbReference type="InterPro" id="IPR010052">
    <property type="entry name" value="T2SS_protein-GspI"/>
</dbReference>
<dbReference type="PANTHER" id="PTHR38779">
    <property type="entry name" value="TYPE II SECRETION SYSTEM PROTEIN I-RELATED"/>
    <property type="match status" value="1"/>
</dbReference>
<proteinExistence type="inferred from homology"/>
<keyword evidence="8" id="KW-0472">Membrane</keyword>
<dbReference type="Pfam" id="PF07963">
    <property type="entry name" value="N_methyl"/>
    <property type="match status" value="1"/>
</dbReference>
<keyword evidence="4" id="KW-0488">Methylation</keyword>
<comment type="subcellular location">
    <subcellularLocation>
        <location evidence="1">Cell inner membrane</location>
        <topology evidence="1">Single-pass membrane protein</topology>
    </subcellularLocation>
</comment>
<keyword evidence="10" id="KW-1185">Reference proteome</keyword>
<comment type="caution">
    <text evidence="9">The sequence shown here is derived from an EMBL/GenBank/DDBJ whole genome shotgun (WGS) entry which is preliminary data.</text>
</comment>
<evidence type="ECO:0000256" key="5">
    <source>
        <dbReference type="ARBA" id="ARBA00022519"/>
    </source>
</evidence>
<accession>A0A316I2B3</accession>
<reference evidence="9 10" key="1">
    <citation type="submission" date="2018-05" db="EMBL/GenBank/DDBJ databases">
        <title>Genomic Encyclopedia of Type Strains, Phase IV (KMG-IV): sequencing the most valuable type-strain genomes for metagenomic binning, comparative biology and taxonomic classification.</title>
        <authorList>
            <person name="Goeker M."/>
        </authorList>
    </citation>
    <scope>NUCLEOTIDE SEQUENCE [LARGE SCALE GENOMIC DNA]</scope>
    <source>
        <strain evidence="9 10">DSM 14263</strain>
    </source>
</reference>
<dbReference type="GO" id="GO:0015628">
    <property type="term" value="P:protein secretion by the type II secretion system"/>
    <property type="evidence" value="ECO:0007669"/>
    <property type="project" value="InterPro"/>
</dbReference>
<keyword evidence="3" id="KW-1003">Cell membrane</keyword>
<dbReference type="RefSeq" id="WP_109723774.1">
    <property type="nucleotide sequence ID" value="NZ_MSZV01000018.1"/>
</dbReference>
<evidence type="ECO:0000256" key="3">
    <source>
        <dbReference type="ARBA" id="ARBA00022475"/>
    </source>
</evidence>
<gene>
    <name evidence="9" type="ORF">C7456_107171</name>
</gene>
<evidence type="ECO:0000256" key="2">
    <source>
        <dbReference type="ARBA" id="ARBA00008358"/>
    </source>
</evidence>
<dbReference type="OrthoDB" id="7864109at2"/>
<dbReference type="NCBIfam" id="TIGR02532">
    <property type="entry name" value="IV_pilin_GFxxxE"/>
    <property type="match status" value="1"/>
</dbReference>
<evidence type="ECO:0000313" key="10">
    <source>
        <dbReference type="Proteomes" id="UP000245812"/>
    </source>
</evidence>
<dbReference type="GO" id="GO:0005886">
    <property type="term" value="C:plasma membrane"/>
    <property type="evidence" value="ECO:0007669"/>
    <property type="project" value="UniProtKB-SubCell"/>
</dbReference>
<evidence type="ECO:0000256" key="4">
    <source>
        <dbReference type="ARBA" id="ARBA00022481"/>
    </source>
</evidence>
<dbReference type="GO" id="GO:0015627">
    <property type="term" value="C:type II protein secretion system complex"/>
    <property type="evidence" value="ECO:0007669"/>
    <property type="project" value="InterPro"/>
</dbReference>
<keyword evidence="5" id="KW-0997">Cell inner membrane</keyword>
<comment type="similarity">
    <text evidence="2">Belongs to the GSP I family.</text>
</comment>
<dbReference type="EMBL" id="QGHC01000007">
    <property type="protein sequence ID" value="PWK86780.1"/>
    <property type="molecule type" value="Genomic_DNA"/>
</dbReference>
<protein>
    <submittedName>
        <fullName evidence="9">General secretion pathway protein I</fullName>
    </submittedName>
</protein>
<organism evidence="9 10">
    <name type="scientific">Fulvimonas soli</name>
    <dbReference type="NCBI Taxonomy" id="155197"/>
    <lineage>
        <taxon>Bacteria</taxon>
        <taxon>Pseudomonadati</taxon>
        <taxon>Pseudomonadota</taxon>
        <taxon>Gammaproteobacteria</taxon>
        <taxon>Lysobacterales</taxon>
        <taxon>Rhodanobacteraceae</taxon>
        <taxon>Fulvimonas</taxon>
    </lineage>
</organism>
<keyword evidence="7" id="KW-1133">Transmembrane helix</keyword>
<sequence>MRRARGFSLLEVVAAMLLLAIAFAALMQVAGGAIRLSGSAADYSRAALWARSLLDGAFVLEPLQPGSRSGRFDGRYRWQLDVRPWRPAQEANAPPGPASPLVLYRLDLAVSWGAAGRERVARFSTLRVASAPANGNAP</sequence>
<dbReference type="AlphaFoldDB" id="A0A316I2B3"/>
<dbReference type="Proteomes" id="UP000245812">
    <property type="component" value="Unassembled WGS sequence"/>
</dbReference>
<dbReference type="InterPro" id="IPR012902">
    <property type="entry name" value="N_methyl_site"/>
</dbReference>
<dbReference type="PROSITE" id="PS00409">
    <property type="entry name" value="PROKAR_NTER_METHYL"/>
    <property type="match status" value="1"/>
</dbReference>
<evidence type="ECO:0000256" key="1">
    <source>
        <dbReference type="ARBA" id="ARBA00004377"/>
    </source>
</evidence>
<dbReference type="PANTHER" id="PTHR38779:SF2">
    <property type="entry name" value="TYPE II SECRETION SYSTEM PROTEIN I-RELATED"/>
    <property type="match status" value="1"/>
</dbReference>